<dbReference type="Gene3D" id="3.10.105.10">
    <property type="entry name" value="Dipeptide-binding Protein, Domain 3"/>
    <property type="match status" value="1"/>
</dbReference>
<comment type="caution">
    <text evidence="6">The sequence shown here is derived from an EMBL/GenBank/DDBJ whole genome shotgun (WGS) entry which is preliminary data.</text>
</comment>
<proteinExistence type="inferred from homology"/>
<dbReference type="GO" id="GO:0015833">
    <property type="term" value="P:peptide transport"/>
    <property type="evidence" value="ECO:0007669"/>
    <property type="project" value="TreeGrafter"/>
</dbReference>
<keyword evidence="2" id="KW-0813">Transport</keyword>
<evidence type="ECO:0000256" key="2">
    <source>
        <dbReference type="ARBA" id="ARBA00022448"/>
    </source>
</evidence>
<dbReference type="GO" id="GO:1904680">
    <property type="term" value="F:peptide transmembrane transporter activity"/>
    <property type="evidence" value="ECO:0007669"/>
    <property type="project" value="TreeGrafter"/>
</dbReference>
<keyword evidence="4" id="KW-0812">Transmembrane</keyword>
<dbReference type="AlphaFoldDB" id="A0A0G0ZIE4"/>
<dbReference type="Proteomes" id="UP000034036">
    <property type="component" value="Unassembled WGS sequence"/>
</dbReference>
<dbReference type="InterPro" id="IPR000914">
    <property type="entry name" value="SBP_5_dom"/>
</dbReference>
<dbReference type="Gene3D" id="3.40.190.10">
    <property type="entry name" value="Periplasmic binding protein-like II"/>
    <property type="match status" value="1"/>
</dbReference>
<keyword evidence="3" id="KW-0732">Signal</keyword>
<dbReference type="Pfam" id="PF00496">
    <property type="entry name" value="SBP_bac_5"/>
    <property type="match status" value="1"/>
</dbReference>
<evidence type="ECO:0000313" key="6">
    <source>
        <dbReference type="EMBL" id="KKS48522.1"/>
    </source>
</evidence>
<dbReference type="GO" id="GO:0042597">
    <property type="term" value="C:periplasmic space"/>
    <property type="evidence" value="ECO:0007669"/>
    <property type="project" value="UniProtKB-ARBA"/>
</dbReference>
<dbReference type="InterPro" id="IPR039424">
    <property type="entry name" value="SBP_5"/>
</dbReference>
<accession>A0A0G0ZIE4</accession>
<dbReference type="CDD" id="cd08513">
    <property type="entry name" value="PBP2_thermophilic_Hb8_like"/>
    <property type="match status" value="1"/>
</dbReference>
<dbReference type="PANTHER" id="PTHR30290:SF9">
    <property type="entry name" value="OLIGOPEPTIDE-BINDING PROTEIN APPA"/>
    <property type="match status" value="1"/>
</dbReference>
<dbReference type="GO" id="GO:0043190">
    <property type="term" value="C:ATP-binding cassette (ABC) transporter complex"/>
    <property type="evidence" value="ECO:0007669"/>
    <property type="project" value="InterPro"/>
</dbReference>
<keyword evidence="4" id="KW-0472">Membrane</keyword>
<keyword evidence="4" id="KW-1133">Transmembrane helix</keyword>
<sequence>MSTDIPNQIPEKGAGRKRVILFDKIRYTLRLLSSRERILVFFLILLGIVGFFGTLNAFNARFSFLAPARGGTWREGIIGSPHSLNPLLASSGADRDLISLIYSGLMRPDGKGGLVPDIAEKVDISPDGLSYIFTIKNNAEFHDGKKITADDVIFTVNLAKNPSLKSPVRANWEGVEMEKIDEKNVRFWLEKPYAPFLENATLGIMPSHIWKNIKPEQMTISDFNFSPVGSGPYMIKEVSKESKGIISSYTLVPFRSYALGEPFIKKMIFYFYPSEVELVDAYEAGTIDAISSISSQNIAKIQLARDDGALKTLTLPWTFGVFFNQNEKSLFAEKEVRKALDLAINKNKIINEVLQGYGTVLNSPIPPGIFGAIEDGTDTFNTDEAKILLEKKGWKKNEEGLYQKIEKGKVIKELVFSLSTSNSTELVRAADILKQNWEEFGARVEIKVFEESDLRQNVIRPRDYDSLLFGEIVSRDPDPFAFWHSSQRNDPGLNIAMYTNRAVDKALEEARSTIDPEERKKKYEEFQIELAKDVPAVFLYSPYFLYIVPPQLKGSETEHIMTPAERFANVYNWHFETAYVWKIFQ</sequence>
<dbReference type="Gene3D" id="3.90.76.10">
    <property type="entry name" value="Dipeptide-binding Protein, Domain 1"/>
    <property type="match status" value="1"/>
</dbReference>
<protein>
    <submittedName>
        <fullName evidence="6">Extracellular solute-binding protein</fullName>
    </submittedName>
</protein>
<dbReference type="EMBL" id="LCDF01000008">
    <property type="protein sequence ID" value="KKS48522.1"/>
    <property type="molecule type" value="Genomic_DNA"/>
</dbReference>
<name>A0A0G0ZIE4_9BACT</name>
<evidence type="ECO:0000256" key="4">
    <source>
        <dbReference type="SAM" id="Phobius"/>
    </source>
</evidence>
<feature type="transmembrane region" description="Helical" evidence="4">
    <location>
        <begin position="38"/>
        <end position="58"/>
    </location>
</feature>
<comment type="similarity">
    <text evidence="1">Belongs to the bacterial solute-binding protein 5 family.</text>
</comment>
<dbReference type="SUPFAM" id="SSF53850">
    <property type="entry name" value="Periplasmic binding protein-like II"/>
    <property type="match status" value="1"/>
</dbReference>
<evidence type="ECO:0000256" key="3">
    <source>
        <dbReference type="ARBA" id="ARBA00022729"/>
    </source>
</evidence>
<organism evidence="6 7">
    <name type="scientific">Candidatus Giovannonibacteria bacterium GW2011_GWF2_42_19</name>
    <dbReference type="NCBI Taxonomy" id="1618659"/>
    <lineage>
        <taxon>Bacteria</taxon>
        <taxon>Candidatus Giovannoniibacteriota</taxon>
    </lineage>
</organism>
<evidence type="ECO:0000259" key="5">
    <source>
        <dbReference type="Pfam" id="PF00496"/>
    </source>
</evidence>
<feature type="domain" description="Solute-binding protein family 5" evidence="5">
    <location>
        <begin position="114"/>
        <end position="486"/>
    </location>
</feature>
<gene>
    <name evidence="6" type="ORF">UV11_C0008G0061</name>
</gene>
<dbReference type="PANTHER" id="PTHR30290">
    <property type="entry name" value="PERIPLASMIC BINDING COMPONENT OF ABC TRANSPORTER"/>
    <property type="match status" value="1"/>
</dbReference>
<evidence type="ECO:0000313" key="7">
    <source>
        <dbReference type="Proteomes" id="UP000034036"/>
    </source>
</evidence>
<evidence type="ECO:0000256" key="1">
    <source>
        <dbReference type="ARBA" id="ARBA00005695"/>
    </source>
</evidence>
<dbReference type="PIRSF" id="PIRSF002741">
    <property type="entry name" value="MppA"/>
    <property type="match status" value="1"/>
</dbReference>
<reference evidence="6 7" key="1">
    <citation type="journal article" date="2015" name="Nature">
        <title>rRNA introns, odd ribosomes, and small enigmatic genomes across a large radiation of phyla.</title>
        <authorList>
            <person name="Brown C.T."/>
            <person name="Hug L.A."/>
            <person name="Thomas B.C."/>
            <person name="Sharon I."/>
            <person name="Castelle C.J."/>
            <person name="Singh A."/>
            <person name="Wilkins M.J."/>
            <person name="Williams K.H."/>
            <person name="Banfield J.F."/>
        </authorList>
    </citation>
    <scope>NUCLEOTIDE SEQUENCE [LARGE SCALE GENOMIC DNA]</scope>
</reference>
<dbReference type="InterPro" id="IPR030678">
    <property type="entry name" value="Peptide/Ni-bd"/>
</dbReference>
<dbReference type="STRING" id="1618659.UV11_C0008G0061"/>